<proteinExistence type="predicted"/>
<dbReference type="AlphaFoldDB" id="A0A6C8GC23"/>
<name>A0A6C8GC23_SALIN</name>
<gene>
    <name evidence="1" type="ORF">SEENIN0B_03016</name>
</gene>
<dbReference type="AntiFam" id="ANF00057">
    <property type="entry name" value="Translation of E. coli type CRISPR repeat"/>
</dbReference>
<organism evidence="1 2">
    <name type="scientific">Salmonella enterica subsp. enterica serovar Infantis str. SARB27</name>
    <dbReference type="NCBI Taxonomy" id="596155"/>
    <lineage>
        <taxon>Bacteria</taxon>
        <taxon>Pseudomonadati</taxon>
        <taxon>Pseudomonadota</taxon>
        <taxon>Gammaproteobacteria</taxon>
        <taxon>Enterobacterales</taxon>
        <taxon>Enterobacteriaceae</taxon>
        <taxon>Salmonella</taxon>
    </lineage>
</organism>
<dbReference type="AntiFam" id="ANF00006">
    <property type="entry name" value="Translation of CRISPR region"/>
</dbReference>
<protein>
    <submittedName>
        <fullName evidence="1">Uncharacterized protein</fullName>
    </submittedName>
</protein>
<accession>A0A6C8GC23</accession>
<evidence type="ECO:0000313" key="2">
    <source>
        <dbReference type="Proteomes" id="UP000004564"/>
    </source>
</evidence>
<evidence type="ECO:0000313" key="1">
    <source>
        <dbReference type="EMBL" id="EHB43111.1"/>
    </source>
</evidence>
<dbReference type="Proteomes" id="UP000004564">
    <property type="component" value="Chromosome"/>
</dbReference>
<reference evidence="1 2" key="1">
    <citation type="submission" date="2011-09" db="EMBL/GenBank/DDBJ databases">
        <authorList>
            <person name="McClelland M."/>
            <person name="Clifton S."/>
            <person name="Porwollik S."/>
            <person name="Cheng P."/>
            <person name="Wollam A."/>
            <person name="Wang C."/>
            <person name="Pepin K."/>
            <person name="Bhonagiri V."/>
            <person name="Fulton R."/>
            <person name="Fulton L.F."/>
            <person name="Delehaunty K."/>
            <person name="Fronick C."/>
            <person name="O'Laughlin M."/>
            <person name="Godfrey J."/>
            <person name="Waligorski J."/>
            <person name="Appelbaum E."/>
            <person name="Farmer C."/>
            <person name="Strong C."/>
            <person name="Tomlinson C."/>
            <person name="Hou S."/>
            <person name="Minx P."/>
            <person name="Warren W."/>
            <person name="Wilson R.K."/>
        </authorList>
    </citation>
    <scope>NUCLEOTIDE SEQUENCE [LARGE SCALE GENOMIC DNA]</scope>
    <source>
        <strain evidence="2">SARB 27</strain>
    </source>
</reference>
<comment type="caution">
    <text evidence="1">The sequence shown here is derived from an EMBL/GenBank/DDBJ whole genome shotgun (WGS) entry which is preliminary data.</text>
</comment>
<sequence length="94" mass="10287">MFIPADAGNYFSALVDCGTPLGLSPLARGTRHRVASPHRHARFIPAGAGNTFPESKAIKKFTVYPRWRGEHRYVSISAAVMYGLSPLARGTQMQ</sequence>
<dbReference type="EMBL" id="AFYI01000002">
    <property type="protein sequence ID" value="EHB43111.1"/>
    <property type="molecule type" value="Genomic_DNA"/>
</dbReference>